<protein>
    <submittedName>
        <fullName evidence="1">Uncharacterized protein</fullName>
    </submittedName>
</protein>
<keyword evidence="2" id="KW-1185">Reference proteome</keyword>
<proteinExistence type="predicted"/>
<evidence type="ECO:0000313" key="1">
    <source>
        <dbReference type="EMBL" id="KAK1409276.1"/>
    </source>
</evidence>
<name>A0AAD8NIG5_TARER</name>
<dbReference type="AlphaFoldDB" id="A0AAD8NIG5"/>
<accession>A0AAD8NIG5</accession>
<evidence type="ECO:0000313" key="2">
    <source>
        <dbReference type="Proteomes" id="UP001229421"/>
    </source>
</evidence>
<dbReference type="EMBL" id="JAUHHV010000010">
    <property type="protein sequence ID" value="KAK1409276.1"/>
    <property type="molecule type" value="Genomic_DNA"/>
</dbReference>
<organism evidence="1 2">
    <name type="scientific">Tagetes erecta</name>
    <name type="common">African marigold</name>
    <dbReference type="NCBI Taxonomy" id="13708"/>
    <lineage>
        <taxon>Eukaryota</taxon>
        <taxon>Viridiplantae</taxon>
        <taxon>Streptophyta</taxon>
        <taxon>Embryophyta</taxon>
        <taxon>Tracheophyta</taxon>
        <taxon>Spermatophyta</taxon>
        <taxon>Magnoliopsida</taxon>
        <taxon>eudicotyledons</taxon>
        <taxon>Gunneridae</taxon>
        <taxon>Pentapetalae</taxon>
        <taxon>asterids</taxon>
        <taxon>campanulids</taxon>
        <taxon>Asterales</taxon>
        <taxon>Asteraceae</taxon>
        <taxon>Asteroideae</taxon>
        <taxon>Heliantheae alliance</taxon>
        <taxon>Tageteae</taxon>
        <taxon>Tagetes</taxon>
    </lineage>
</organism>
<gene>
    <name evidence="1" type="ORF">QVD17_35802</name>
</gene>
<comment type="caution">
    <text evidence="1">The sequence shown here is derived from an EMBL/GenBank/DDBJ whole genome shotgun (WGS) entry which is preliminary data.</text>
</comment>
<reference evidence="1" key="1">
    <citation type="journal article" date="2023" name="bioRxiv">
        <title>Improved chromosome-level genome assembly for marigold (Tagetes erecta).</title>
        <authorList>
            <person name="Jiang F."/>
            <person name="Yuan L."/>
            <person name="Wang S."/>
            <person name="Wang H."/>
            <person name="Xu D."/>
            <person name="Wang A."/>
            <person name="Fan W."/>
        </authorList>
    </citation>
    <scope>NUCLEOTIDE SEQUENCE</scope>
    <source>
        <strain evidence="1">WSJ</strain>
        <tissue evidence="1">Leaf</tissue>
    </source>
</reference>
<dbReference type="Proteomes" id="UP001229421">
    <property type="component" value="Unassembled WGS sequence"/>
</dbReference>
<sequence length="124" mass="13659">MGGGYRPSDADIIGLSTVHPFVMDGLLDYIQVTGLGNRCWGGQMPTGGRWFGKLKDVISEGLVLCASNNRVVEPLILPVGAKFDECITFSGSNRNTSFFHGIYNLLRIFLTPFTKFCQLLQINL</sequence>